<evidence type="ECO:0000256" key="12">
    <source>
        <dbReference type="ARBA" id="ARBA00048349"/>
    </source>
</evidence>
<dbReference type="SUPFAM" id="SSF161111">
    <property type="entry name" value="Cation efflux protein transmembrane domain-like"/>
    <property type="match status" value="1"/>
</dbReference>
<dbReference type="InterPro" id="IPR058533">
    <property type="entry name" value="Cation_efflux_TM"/>
</dbReference>
<dbReference type="Proteomes" id="UP000192247">
    <property type="component" value="Unassembled WGS sequence"/>
</dbReference>
<reference evidence="17 18" key="1">
    <citation type="journal article" date="2017" name="Gigascience">
        <title>Draft genome of the honey bee ectoparasitic mite, Tropilaelaps mercedesae, is shaped by the parasitic life history.</title>
        <authorList>
            <person name="Dong X."/>
            <person name="Armstrong S.D."/>
            <person name="Xia D."/>
            <person name="Makepeace B.L."/>
            <person name="Darby A.C."/>
            <person name="Kadowaki T."/>
        </authorList>
    </citation>
    <scope>NUCLEOTIDE SEQUENCE [LARGE SCALE GENOMIC DNA]</scope>
    <source>
        <strain evidence="17">Wuxi-XJTLU</strain>
    </source>
</reference>
<dbReference type="InterPro" id="IPR027469">
    <property type="entry name" value="Cation_efflux_TMD_sf"/>
</dbReference>
<dbReference type="InterPro" id="IPR036837">
    <property type="entry name" value="Cation_efflux_CTD_sf"/>
</dbReference>
<evidence type="ECO:0000256" key="10">
    <source>
        <dbReference type="ARBA" id="ARBA00023136"/>
    </source>
</evidence>
<feature type="transmembrane region" description="Helical" evidence="14">
    <location>
        <begin position="379"/>
        <end position="400"/>
    </location>
</feature>
<dbReference type="PANTHER" id="PTHR11562">
    <property type="entry name" value="CATION EFFLUX PROTEIN/ ZINC TRANSPORTER"/>
    <property type="match status" value="1"/>
</dbReference>
<evidence type="ECO:0000256" key="8">
    <source>
        <dbReference type="ARBA" id="ARBA00022989"/>
    </source>
</evidence>
<dbReference type="Pfam" id="PF01545">
    <property type="entry name" value="Cation_efflux"/>
    <property type="match status" value="1"/>
</dbReference>
<proteinExistence type="inferred from homology"/>
<evidence type="ECO:0000256" key="2">
    <source>
        <dbReference type="ARBA" id="ARBA00008873"/>
    </source>
</evidence>
<keyword evidence="18" id="KW-1185">Reference proteome</keyword>
<feature type="region of interest" description="Disordered" evidence="13">
    <location>
        <begin position="123"/>
        <end position="149"/>
    </location>
</feature>
<accession>A0A1V9XBQ5</accession>
<evidence type="ECO:0000256" key="9">
    <source>
        <dbReference type="ARBA" id="ARBA00023065"/>
    </source>
</evidence>
<evidence type="ECO:0000256" key="11">
    <source>
        <dbReference type="ARBA" id="ARBA00023329"/>
    </source>
</evidence>
<keyword evidence="7" id="KW-0864">Zinc transport</keyword>
<evidence type="ECO:0000256" key="13">
    <source>
        <dbReference type="SAM" id="MobiDB-lite"/>
    </source>
</evidence>
<feature type="transmembrane region" description="Helical" evidence="14">
    <location>
        <begin position="234"/>
        <end position="256"/>
    </location>
</feature>
<dbReference type="GO" id="GO:0046872">
    <property type="term" value="F:metal ion binding"/>
    <property type="evidence" value="ECO:0007669"/>
    <property type="project" value="UniProtKB-KW"/>
</dbReference>
<comment type="caution">
    <text evidence="17">The sequence shown here is derived from an EMBL/GenBank/DDBJ whole genome shotgun (WGS) entry which is preliminary data.</text>
</comment>
<evidence type="ECO:0000256" key="1">
    <source>
        <dbReference type="ARBA" id="ARBA00004638"/>
    </source>
</evidence>
<evidence type="ECO:0000313" key="18">
    <source>
        <dbReference type="Proteomes" id="UP000192247"/>
    </source>
</evidence>
<evidence type="ECO:0000256" key="7">
    <source>
        <dbReference type="ARBA" id="ARBA00022906"/>
    </source>
</evidence>
<keyword evidence="4 14" id="KW-0812">Transmembrane</keyword>
<keyword evidence="6" id="KW-0862">Zinc</keyword>
<gene>
    <name evidence="17" type="ORF">BIW11_11410</name>
</gene>
<evidence type="ECO:0000256" key="5">
    <source>
        <dbReference type="ARBA" id="ARBA00022723"/>
    </source>
</evidence>
<dbReference type="SUPFAM" id="SSF160240">
    <property type="entry name" value="Cation efflux protein cytoplasmic domain-like"/>
    <property type="match status" value="1"/>
</dbReference>
<comment type="catalytic activity">
    <reaction evidence="12">
        <text>Zn(2+)(in) + 2 H(+)(out) = Zn(2+)(out) + 2 H(+)(in)</text>
        <dbReference type="Rhea" id="RHEA:72627"/>
        <dbReference type="ChEBI" id="CHEBI:15378"/>
        <dbReference type="ChEBI" id="CHEBI:29105"/>
    </reaction>
</comment>
<keyword evidence="9" id="KW-0406">Ion transport</keyword>
<feature type="transmembrane region" description="Helical" evidence="14">
    <location>
        <begin position="164"/>
        <end position="186"/>
    </location>
</feature>
<dbReference type="GO" id="GO:0010043">
    <property type="term" value="P:response to zinc ion"/>
    <property type="evidence" value="ECO:0007669"/>
    <property type="project" value="TreeGrafter"/>
</dbReference>
<protein>
    <submittedName>
        <fullName evidence="17">Zinc transporter 2-like</fullName>
    </submittedName>
</protein>
<dbReference type="AlphaFoldDB" id="A0A1V9XBQ5"/>
<evidence type="ECO:0000259" key="15">
    <source>
        <dbReference type="Pfam" id="PF01545"/>
    </source>
</evidence>
<dbReference type="FunFam" id="1.20.1510.10:FF:000002">
    <property type="entry name" value="zinc transporter 3 isoform X1"/>
    <property type="match status" value="1"/>
</dbReference>
<evidence type="ECO:0000256" key="3">
    <source>
        <dbReference type="ARBA" id="ARBA00022448"/>
    </source>
</evidence>
<evidence type="ECO:0000313" key="17">
    <source>
        <dbReference type="EMBL" id="OQR70772.1"/>
    </source>
</evidence>
<dbReference type="EMBL" id="MNPL01016105">
    <property type="protein sequence ID" value="OQR70772.1"/>
    <property type="molecule type" value="Genomic_DNA"/>
</dbReference>
<dbReference type="PANTHER" id="PTHR11562:SF84">
    <property type="entry name" value="LD05335P"/>
    <property type="match status" value="1"/>
</dbReference>
<feature type="domain" description="Cation efflux protein cytoplasmic" evidence="16">
    <location>
        <begin position="408"/>
        <end position="482"/>
    </location>
</feature>
<keyword evidence="5" id="KW-0479">Metal-binding</keyword>
<keyword evidence="8 14" id="KW-1133">Transmembrane helix</keyword>
<dbReference type="STRING" id="418985.A0A1V9XBQ5"/>
<dbReference type="Gene3D" id="1.20.1510.10">
    <property type="entry name" value="Cation efflux protein transmembrane domain"/>
    <property type="match status" value="1"/>
</dbReference>
<feature type="domain" description="Cation efflux protein transmembrane" evidence="15">
    <location>
        <begin position="169"/>
        <end position="404"/>
    </location>
</feature>
<feature type="transmembrane region" description="Helical" evidence="14">
    <location>
        <begin position="346"/>
        <end position="367"/>
    </location>
</feature>
<dbReference type="InterPro" id="IPR050681">
    <property type="entry name" value="CDF/SLC30A"/>
</dbReference>
<dbReference type="GO" id="GO:0005886">
    <property type="term" value="C:plasma membrane"/>
    <property type="evidence" value="ECO:0007669"/>
    <property type="project" value="TreeGrafter"/>
</dbReference>
<name>A0A1V9XBQ5_9ACAR</name>
<feature type="transmembrane region" description="Helical" evidence="14">
    <location>
        <begin position="271"/>
        <end position="293"/>
    </location>
</feature>
<keyword evidence="3" id="KW-0813">Transport</keyword>
<feature type="transmembrane region" description="Helical" evidence="14">
    <location>
        <begin position="192"/>
        <end position="213"/>
    </location>
</feature>
<dbReference type="GO" id="GO:0030658">
    <property type="term" value="C:transport vesicle membrane"/>
    <property type="evidence" value="ECO:0007669"/>
    <property type="project" value="UniProtKB-SubCell"/>
</dbReference>
<evidence type="ECO:0000259" key="16">
    <source>
        <dbReference type="Pfam" id="PF16916"/>
    </source>
</evidence>
<evidence type="ECO:0000256" key="4">
    <source>
        <dbReference type="ARBA" id="ARBA00022692"/>
    </source>
</evidence>
<evidence type="ECO:0000256" key="14">
    <source>
        <dbReference type="SAM" id="Phobius"/>
    </source>
</evidence>
<dbReference type="Pfam" id="PF16916">
    <property type="entry name" value="ZT_dimer"/>
    <property type="match status" value="1"/>
</dbReference>
<comment type="subcellular location">
    <subcellularLocation>
        <location evidence="1">Cytoplasmic vesicle</location>
        <location evidence="1">Secretory vesicle membrane</location>
        <topology evidence="1">Multi-pass membrane protein</topology>
    </subcellularLocation>
</comment>
<dbReference type="InterPro" id="IPR002524">
    <property type="entry name" value="Cation_efflux"/>
</dbReference>
<comment type="similarity">
    <text evidence="2">Belongs to the cation diffusion facilitator (CDF) transporter (TC 2.A.4) family. SLC30A subfamily.</text>
</comment>
<evidence type="ECO:0000256" key="6">
    <source>
        <dbReference type="ARBA" id="ARBA00022833"/>
    </source>
</evidence>
<dbReference type="InParanoid" id="A0A1V9XBQ5"/>
<organism evidence="17 18">
    <name type="scientific">Tropilaelaps mercedesae</name>
    <dbReference type="NCBI Taxonomy" id="418985"/>
    <lineage>
        <taxon>Eukaryota</taxon>
        <taxon>Metazoa</taxon>
        <taxon>Ecdysozoa</taxon>
        <taxon>Arthropoda</taxon>
        <taxon>Chelicerata</taxon>
        <taxon>Arachnida</taxon>
        <taxon>Acari</taxon>
        <taxon>Parasitiformes</taxon>
        <taxon>Mesostigmata</taxon>
        <taxon>Gamasina</taxon>
        <taxon>Dermanyssoidea</taxon>
        <taxon>Laelapidae</taxon>
        <taxon>Tropilaelaps</taxon>
    </lineage>
</organism>
<keyword evidence="11" id="KW-0968">Cytoplasmic vesicle</keyword>
<dbReference type="OrthoDB" id="9944568at2759"/>
<dbReference type="NCBIfam" id="TIGR01297">
    <property type="entry name" value="CDF"/>
    <property type="match status" value="1"/>
</dbReference>
<sequence>MNAFRRALTGNEPDHSSDGDLANLCCDDELIDVLDTAQARLALVEELETVVNLDNGLSQHPRGASGALRGRNSLGGTGGAPLLAGPATPVVGGITTGAGLKLQQHQHGCCGEDQLIGDVASSESTSLLDDSSDESGADGGSPPPHCHQSLVGASMDDAVKGATWKLSCAFALGLCFMATEMIGAYISNSTAIYSDAAHMLTDLTGFGLSIAAITVSSQRKPTSRLPFGFYRAEVLGAVASVLLIWVVTGILVYASITRIQTGDFEIDADTMMLVSTAGVVMNTIMAAILHGSLPCLPKLTGRTHCHSHGTSLGRYSGHGGHGEQGHISLGGGGNHGGEKNINVRAAMVHVFGDLLQSIGVLISAYFIKNDPALKLADPICTFIFSALVLATTVGIMRDACAVLMEAFPRKLNYAALRLGLEAVPGVRHVHSLRAWSLSMERIVFTAHLAVDTSTNRDMVMRAAQRLLRKRFRLSDITLQIEIYDRQAIALCEDCQL</sequence>
<dbReference type="GO" id="GO:0005385">
    <property type="term" value="F:zinc ion transmembrane transporter activity"/>
    <property type="evidence" value="ECO:0007669"/>
    <property type="project" value="TreeGrafter"/>
</dbReference>
<dbReference type="InterPro" id="IPR027470">
    <property type="entry name" value="Cation_efflux_CTD"/>
</dbReference>
<keyword evidence="10 14" id="KW-0472">Membrane</keyword>